<organism evidence="1 2">
    <name type="scientific">Eragrostis curvula</name>
    <name type="common">weeping love grass</name>
    <dbReference type="NCBI Taxonomy" id="38414"/>
    <lineage>
        <taxon>Eukaryota</taxon>
        <taxon>Viridiplantae</taxon>
        <taxon>Streptophyta</taxon>
        <taxon>Embryophyta</taxon>
        <taxon>Tracheophyta</taxon>
        <taxon>Spermatophyta</taxon>
        <taxon>Magnoliopsida</taxon>
        <taxon>Liliopsida</taxon>
        <taxon>Poales</taxon>
        <taxon>Poaceae</taxon>
        <taxon>PACMAD clade</taxon>
        <taxon>Chloridoideae</taxon>
        <taxon>Eragrostideae</taxon>
        <taxon>Eragrostidinae</taxon>
        <taxon>Eragrostis</taxon>
    </lineage>
</organism>
<reference evidence="1 2" key="1">
    <citation type="journal article" date="2019" name="Sci. Rep.">
        <title>A high-quality genome of Eragrostis curvula grass provides insights into Poaceae evolution and supports new strategies to enhance forage quality.</title>
        <authorList>
            <person name="Carballo J."/>
            <person name="Santos B.A.C.M."/>
            <person name="Zappacosta D."/>
            <person name="Garbus I."/>
            <person name="Selva J.P."/>
            <person name="Gallo C.A."/>
            <person name="Diaz A."/>
            <person name="Albertini E."/>
            <person name="Caccamo M."/>
            <person name="Echenique V."/>
        </authorList>
    </citation>
    <scope>NUCLEOTIDE SEQUENCE [LARGE SCALE GENOMIC DNA]</scope>
    <source>
        <strain evidence="2">cv. Victoria</strain>
        <tissue evidence="1">Leaf</tissue>
    </source>
</reference>
<dbReference type="AlphaFoldDB" id="A0A5J9WQW7"/>
<proteinExistence type="predicted"/>
<feature type="non-terminal residue" evidence="1">
    <location>
        <position position="1"/>
    </location>
</feature>
<dbReference type="EMBL" id="RWGY01000002">
    <property type="protein sequence ID" value="TVU50579.1"/>
    <property type="molecule type" value="Genomic_DNA"/>
</dbReference>
<protein>
    <submittedName>
        <fullName evidence="1">Uncharacterized protein</fullName>
    </submittedName>
</protein>
<dbReference type="Proteomes" id="UP000324897">
    <property type="component" value="Chromosome 6"/>
</dbReference>
<evidence type="ECO:0000313" key="1">
    <source>
        <dbReference type="EMBL" id="TVU50579.1"/>
    </source>
</evidence>
<dbReference type="Gramene" id="TVU50579">
    <property type="protein sequence ID" value="TVU50579"/>
    <property type="gene ID" value="EJB05_01956"/>
</dbReference>
<evidence type="ECO:0000313" key="2">
    <source>
        <dbReference type="Proteomes" id="UP000324897"/>
    </source>
</evidence>
<comment type="caution">
    <text evidence="1">The sequence shown here is derived from an EMBL/GenBank/DDBJ whole genome shotgun (WGS) entry which is preliminary data.</text>
</comment>
<sequence length="127" mass="14090">MEQQRVCRGDAGAGDRIEAYREGRRAQLYRSPGREVQIKDTTAPRERFRPVDFATARLGLVLPDGVETPVPLPQLCDRSQVQSRGILLAREDVSRDTFAALLIGDKVPGSEANFALASRAKKTVFYT</sequence>
<keyword evidence="2" id="KW-1185">Reference proteome</keyword>
<gene>
    <name evidence="1" type="ORF">EJB05_01956</name>
</gene>
<name>A0A5J9WQW7_9POAL</name>
<accession>A0A5J9WQW7</accession>